<evidence type="ECO:0000313" key="2">
    <source>
        <dbReference type="EMBL" id="SDR84801.1"/>
    </source>
</evidence>
<dbReference type="GO" id="GO:0016052">
    <property type="term" value="P:carbohydrate catabolic process"/>
    <property type="evidence" value="ECO:0007669"/>
    <property type="project" value="TreeGrafter"/>
</dbReference>
<name>A0A1H1MD91_9CORY</name>
<dbReference type="RefSeq" id="WP_019193145.1">
    <property type="nucleotide sequence ID" value="NZ_LT629765.1"/>
</dbReference>
<proteinExistence type="inferred from homology"/>
<dbReference type="PANTHER" id="PTHR34135:SF2">
    <property type="entry name" value="LYSOZYME"/>
    <property type="match status" value="1"/>
</dbReference>
<dbReference type="Pfam" id="PF01183">
    <property type="entry name" value="Glyco_hydro_25"/>
    <property type="match status" value="1"/>
</dbReference>
<sequence>MRFGIDVSEHQDGLSLVRAAREGIEFAILRTTDGTYRDRCFSSHLADARAAGLDISVYHYLRNPSEGTSIAEQVEASLEVMGGAALPMWLDCETPAGLSRDHIAEAHALFTQRGVRVAGIYTYPHWWRWRMFGADTRPFGLLWLAAHGADPEGPPRDVFPGGWPRGVGKQKPAVWQFSSRGCVAGFSVDVNAWA</sequence>
<reference evidence="2 3" key="1">
    <citation type="submission" date="2016-10" db="EMBL/GenBank/DDBJ databases">
        <authorList>
            <person name="de Groot N.N."/>
        </authorList>
    </citation>
    <scope>NUCLEOTIDE SEQUENCE [LARGE SCALE GENOMIC DNA]</scope>
    <source>
        <strain evidence="2 3">DSM 45434</strain>
    </source>
</reference>
<comment type="similarity">
    <text evidence="1">Belongs to the glycosyl hydrolase 25 family.</text>
</comment>
<dbReference type="STRING" id="1203190.GCA_000312345_00275"/>
<dbReference type="Gene3D" id="3.20.20.80">
    <property type="entry name" value="Glycosidases"/>
    <property type="match status" value="1"/>
</dbReference>
<dbReference type="Proteomes" id="UP000182237">
    <property type="component" value="Chromosome I"/>
</dbReference>
<dbReference type="PANTHER" id="PTHR34135">
    <property type="entry name" value="LYSOZYME"/>
    <property type="match status" value="1"/>
</dbReference>
<keyword evidence="2" id="KW-0378">Hydrolase</keyword>
<dbReference type="CDD" id="cd00599">
    <property type="entry name" value="GH25_muramidase"/>
    <property type="match status" value="1"/>
</dbReference>
<dbReference type="EMBL" id="LT629765">
    <property type="protein sequence ID" value="SDR84801.1"/>
    <property type="molecule type" value="Genomic_DNA"/>
</dbReference>
<keyword evidence="3" id="KW-1185">Reference proteome</keyword>
<dbReference type="GO" id="GO:0009253">
    <property type="term" value="P:peptidoglycan catabolic process"/>
    <property type="evidence" value="ECO:0007669"/>
    <property type="project" value="InterPro"/>
</dbReference>
<dbReference type="GO" id="GO:0003796">
    <property type="term" value="F:lysozyme activity"/>
    <property type="evidence" value="ECO:0007669"/>
    <property type="project" value="InterPro"/>
</dbReference>
<dbReference type="AlphaFoldDB" id="A0A1H1MD91"/>
<dbReference type="GO" id="GO:0016998">
    <property type="term" value="P:cell wall macromolecule catabolic process"/>
    <property type="evidence" value="ECO:0007669"/>
    <property type="project" value="InterPro"/>
</dbReference>
<evidence type="ECO:0000313" key="3">
    <source>
        <dbReference type="Proteomes" id="UP000182237"/>
    </source>
</evidence>
<dbReference type="SUPFAM" id="SSF51445">
    <property type="entry name" value="(Trans)glycosidases"/>
    <property type="match status" value="1"/>
</dbReference>
<accession>A0A1H1MD91</accession>
<dbReference type="OrthoDB" id="3345404at2"/>
<gene>
    <name evidence="2" type="ORF">SAMN04488539_0501</name>
</gene>
<dbReference type="InterPro" id="IPR017853">
    <property type="entry name" value="GH"/>
</dbReference>
<dbReference type="eggNOG" id="COG3757">
    <property type="taxonomic scope" value="Bacteria"/>
</dbReference>
<protein>
    <submittedName>
        <fullName evidence="2">Glycosyl hydrolases family 25</fullName>
    </submittedName>
</protein>
<dbReference type="InterPro" id="IPR002053">
    <property type="entry name" value="Glyco_hydro_25"/>
</dbReference>
<dbReference type="PROSITE" id="PS51904">
    <property type="entry name" value="GLYCOSYL_HYDROL_F25_2"/>
    <property type="match status" value="1"/>
</dbReference>
<evidence type="ECO:0000256" key="1">
    <source>
        <dbReference type="ARBA" id="ARBA00010646"/>
    </source>
</evidence>
<organism evidence="2 3">
    <name type="scientific">Corynebacterium timonense</name>
    <dbReference type="NCBI Taxonomy" id="441500"/>
    <lineage>
        <taxon>Bacteria</taxon>
        <taxon>Bacillati</taxon>
        <taxon>Actinomycetota</taxon>
        <taxon>Actinomycetes</taxon>
        <taxon>Mycobacteriales</taxon>
        <taxon>Corynebacteriaceae</taxon>
        <taxon>Corynebacterium</taxon>
    </lineage>
</organism>